<evidence type="ECO:0000313" key="2">
    <source>
        <dbReference type="EMBL" id="BBX25703.1"/>
    </source>
</evidence>
<dbReference type="AlphaFoldDB" id="A0A6N4UPB3"/>
<reference evidence="2 3" key="1">
    <citation type="journal article" date="2019" name="Emerg. Microbes Infect.">
        <title>Comprehensive subspecies identification of 175 nontuberculous mycobacteria species based on 7547 genomic profiles.</title>
        <authorList>
            <person name="Matsumoto Y."/>
            <person name="Kinjo T."/>
            <person name="Motooka D."/>
            <person name="Nabeya D."/>
            <person name="Jung N."/>
            <person name="Uechi K."/>
            <person name="Horii T."/>
            <person name="Iida T."/>
            <person name="Fujita J."/>
            <person name="Nakamura S."/>
        </authorList>
    </citation>
    <scope>NUCLEOTIDE SEQUENCE [LARGE SCALE GENOMIC DNA]</scope>
    <source>
        <strain evidence="2 3">JCM 12272</strain>
    </source>
</reference>
<gene>
    <name evidence="2" type="ORF">MALV_08280</name>
</gene>
<evidence type="ECO:0000256" key="1">
    <source>
        <dbReference type="SAM" id="MobiDB-lite"/>
    </source>
</evidence>
<dbReference type="EMBL" id="AP022565">
    <property type="protein sequence ID" value="BBX25703.1"/>
    <property type="molecule type" value="Genomic_DNA"/>
</dbReference>
<proteinExistence type="predicted"/>
<evidence type="ECO:0000313" key="3">
    <source>
        <dbReference type="Proteomes" id="UP000466906"/>
    </source>
</evidence>
<dbReference type="KEGG" id="malv:MALV_08280"/>
<protein>
    <submittedName>
        <fullName evidence="2">Uncharacterized protein</fullName>
    </submittedName>
</protein>
<keyword evidence="3" id="KW-1185">Reference proteome</keyword>
<accession>A0A6N4UPB3</accession>
<sequence length="76" mass="8058">MPGLFSVFVVERDLARPSGAEMSVLGANINGHGEAAEARTTTPAHREADKTTGQQYSHAFTHAGRSTHSDGAARHE</sequence>
<dbReference type="Proteomes" id="UP000466906">
    <property type="component" value="Chromosome"/>
</dbReference>
<feature type="compositionally biased region" description="Basic and acidic residues" evidence="1">
    <location>
        <begin position="67"/>
        <end position="76"/>
    </location>
</feature>
<organism evidence="2 3">
    <name type="scientific">Mycolicibacterium alvei</name>
    <dbReference type="NCBI Taxonomy" id="67081"/>
    <lineage>
        <taxon>Bacteria</taxon>
        <taxon>Bacillati</taxon>
        <taxon>Actinomycetota</taxon>
        <taxon>Actinomycetes</taxon>
        <taxon>Mycobacteriales</taxon>
        <taxon>Mycobacteriaceae</taxon>
        <taxon>Mycolicibacterium</taxon>
    </lineage>
</organism>
<feature type="region of interest" description="Disordered" evidence="1">
    <location>
        <begin position="34"/>
        <end position="76"/>
    </location>
</feature>
<dbReference type="RefSeq" id="WP_344035119.1">
    <property type="nucleotide sequence ID" value="NZ_BAAAKC010000010.1"/>
</dbReference>
<name>A0A6N4UPB3_9MYCO</name>